<feature type="chain" id="PRO_5047364471" description="Phosphoglycerate mutase-like protein" evidence="3">
    <location>
        <begin position="20"/>
        <end position="438"/>
    </location>
</feature>
<dbReference type="Pfam" id="PF00328">
    <property type="entry name" value="His_Phos_2"/>
    <property type="match status" value="1"/>
</dbReference>
<keyword evidence="5" id="KW-1185">Reference proteome</keyword>
<evidence type="ECO:0008006" key="6">
    <source>
        <dbReference type="Google" id="ProtNLM"/>
    </source>
</evidence>
<gene>
    <name evidence="4" type="ORF">K7432_003186</name>
</gene>
<dbReference type="InterPro" id="IPR050645">
    <property type="entry name" value="Histidine_acid_phosphatase"/>
</dbReference>
<dbReference type="PROSITE" id="PS00616">
    <property type="entry name" value="HIS_ACID_PHOSPHAT_1"/>
    <property type="match status" value="1"/>
</dbReference>
<evidence type="ECO:0000256" key="2">
    <source>
        <dbReference type="ARBA" id="ARBA00022801"/>
    </source>
</evidence>
<evidence type="ECO:0000256" key="1">
    <source>
        <dbReference type="ARBA" id="ARBA00005375"/>
    </source>
</evidence>
<evidence type="ECO:0000313" key="5">
    <source>
        <dbReference type="Proteomes" id="UP001479436"/>
    </source>
</evidence>
<proteinExistence type="inferred from homology"/>
<keyword evidence="3" id="KW-0732">Signal</keyword>
<feature type="signal peptide" evidence="3">
    <location>
        <begin position="1"/>
        <end position="19"/>
    </location>
</feature>
<keyword evidence="2" id="KW-0378">Hydrolase</keyword>
<dbReference type="InterPro" id="IPR029033">
    <property type="entry name" value="His_PPase_superfam"/>
</dbReference>
<organism evidence="4 5">
    <name type="scientific">Basidiobolus ranarum</name>
    <dbReference type="NCBI Taxonomy" id="34480"/>
    <lineage>
        <taxon>Eukaryota</taxon>
        <taxon>Fungi</taxon>
        <taxon>Fungi incertae sedis</taxon>
        <taxon>Zoopagomycota</taxon>
        <taxon>Entomophthoromycotina</taxon>
        <taxon>Basidiobolomycetes</taxon>
        <taxon>Basidiobolales</taxon>
        <taxon>Basidiobolaceae</taxon>
        <taxon>Basidiobolus</taxon>
    </lineage>
</organism>
<accession>A0ABR2X091</accession>
<reference evidence="4 5" key="1">
    <citation type="submission" date="2023-04" db="EMBL/GenBank/DDBJ databases">
        <title>Genome of Basidiobolus ranarum AG-B5.</title>
        <authorList>
            <person name="Stajich J.E."/>
            <person name="Carter-House D."/>
            <person name="Gryganskyi A."/>
        </authorList>
    </citation>
    <scope>NUCLEOTIDE SEQUENCE [LARGE SCALE GENOMIC DNA]</scope>
    <source>
        <strain evidence="4 5">AG-B5</strain>
    </source>
</reference>
<dbReference type="EMBL" id="JASJQH010000094">
    <property type="protein sequence ID" value="KAK9767187.1"/>
    <property type="molecule type" value="Genomic_DNA"/>
</dbReference>
<comment type="caution">
    <text evidence="4">The sequence shown here is derived from an EMBL/GenBank/DDBJ whole genome shotgun (WGS) entry which is preliminary data.</text>
</comment>
<protein>
    <recommendedName>
        <fullName evidence="6">Phosphoglycerate mutase-like protein</fullName>
    </recommendedName>
</protein>
<name>A0ABR2X091_9FUNG</name>
<dbReference type="Gene3D" id="3.40.50.1240">
    <property type="entry name" value="Phosphoglycerate mutase-like"/>
    <property type="match status" value="1"/>
</dbReference>
<comment type="similarity">
    <text evidence="1">Belongs to the histidine acid phosphatase family.</text>
</comment>
<dbReference type="SUPFAM" id="SSF53254">
    <property type="entry name" value="Phosphoglycerate mutase-like"/>
    <property type="match status" value="1"/>
</dbReference>
<dbReference type="CDD" id="cd07061">
    <property type="entry name" value="HP_HAP_like"/>
    <property type="match status" value="1"/>
</dbReference>
<evidence type="ECO:0000313" key="4">
    <source>
        <dbReference type="EMBL" id="KAK9767187.1"/>
    </source>
</evidence>
<dbReference type="Proteomes" id="UP001479436">
    <property type="component" value="Unassembled WGS sequence"/>
</dbReference>
<sequence length="438" mass="50843">MYFVLKAIPFLISLNALLASSGLYDDDYDYCQARRPSKSKYKPLPHAKLVHVQLVVRHGDRAPVWPLLNEHDVTWDCDEVQEFSRLKGSKVQYDSGKFKYQVIIPKQNSLSQAFWKGTCLNGQLTTKGKLQHKDLGRALREIYINKLRFLPNKLADNNMLFIRSSDIIRTKQSAQSILTGLYPKSKRNIEDPLTIHYEPSEIETMKFNKWICPRYTQLSDAMINTSYYHAYYEEAQLLKAKLDQILTPQSLNWPDKTMVSYMDSMRCRQCHEKPLPCRGSKCITQEMADDLYRLVDKEYAYTHRDAELADEANAAVLGWLMRDILSGMISNRRKQVQTKFEIFSGHDDTIFGLLGLLKAKDMRWPPFASNIIFELWKSHKNYYVRVLYNGEVLEVKHAWCKLNACPFDKFLGYIEPKLPASPNDCSEKPMSLGKFTVM</sequence>
<dbReference type="InterPro" id="IPR000560">
    <property type="entry name" value="His_Pase_clade-2"/>
</dbReference>
<dbReference type="InterPro" id="IPR033379">
    <property type="entry name" value="Acid_Pase_AS"/>
</dbReference>
<dbReference type="PANTHER" id="PTHR11567:SF110">
    <property type="entry name" value="2-PHOSPHOXYLOSE PHOSPHATASE 1"/>
    <property type="match status" value="1"/>
</dbReference>
<dbReference type="PANTHER" id="PTHR11567">
    <property type="entry name" value="ACID PHOSPHATASE-RELATED"/>
    <property type="match status" value="1"/>
</dbReference>
<evidence type="ECO:0000256" key="3">
    <source>
        <dbReference type="SAM" id="SignalP"/>
    </source>
</evidence>